<evidence type="ECO:0000313" key="2">
    <source>
        <dbReference type="Proteomes" id="UP001595898"/>
    </source>
</evidence>
<keyword evidence="2" id="KW-1185">Reference proteome</keyword>
<evidence type="ECO:0000313" key="1">
    <source>
        <dbReference type="EMBL" id="MFC4543881.1"/>
    </source>
</evidence>
<dbReference type="EMBL" id="JBHSFA010000009">
    <property type="protein sequence ID" value="MFC4543881.1"/>
    <property type="molecule type" value="Genomic_DNA"/>
</dbReference>
<comment type="caution">
    <text evidence="1">The sequence shown here is derived from an EMBL/GenBank/DDBJ whole genome shotgun (WGS) entry which is preliminary data.</text>
</comment>
<dbReference type="InterPro" id="IPR036390">
    <property type="entry name" value="WH_DNA-bd_sf"/>
</dbReference>
<dbReference type="Gene3D" id="1.10.10.10">
    <property type="entry name" value="Winged helix-like DNA-binding domain superfamily/Winged helix DNA-binding domain"/>
    <property type="match status" value="1"/>
</dbReference>
<proteinExistence type="predicted"/>
<name>A0ABD5PTP8_9EURY</name>
<dbReference type="AlphaFoldDB" id="A0ABD5PTP8"/>
<dbReference type="RefSeq" id="WP_250142094.1">
    <property type="nucleotide sequence ID" value="NZ_JALIQP010000005.1"/>
</dbReference>
<organism evidence="1 2">
    <name type="scientific">Halosolutus amylolyticus</name>
    <dbReference type="NCBI Taxonomy" id="2932267"/>
    <lineage>
        <taxon>Archaea</taxon>
        <taxon>Methanobacteriati</taxon>
        <taxon>Methanobacteriota</taxon>
        <taxon>Stenosarchaea group</taxon>
        <taxon>Halobacteria</taxon>
        <taxon>Halobacteriales</taxon>
        <taxon>Natrialbaceae</taxon>
        <taxon>Halosolutus</taxon>
    </lineage>
</organism>
<gene>
    <name evidence="1" type="ORF">ACFO5R_18300</name>
</gene>
<sequence length="94" mass="10644">MTDQKSCMRCHAQWMSIVDERILEFLAENGARQPSQIADELAEQGMVYNPKYVGRRCRELADRGLIDNFGNGIYASSEKGERYLEGEIRLADGA</sequence>
<dbReference type="SUPFAM" id="SSF46785">
    <property type="entry name" value="Winged helix' DNA-binding domain"/>
    <property type="match status" value="1"/>
</dbReference>
<reference evidence="1 2" key="1">
    <citation type="journal article" date="2019" name="Int. J. Syst. Evol. Microbiol.">
        <title>The Global Catalogue of Microorganisms (GCM) 10K type strain sequencing project: providing services to taxonomists for standard genome sequencing and annotation.</title>
        <authorList>
            <consortium name="The Broad Institute Genomics Platform"/>
            <consortium name="The Broad Institute Genome Sequencing Center for Infectious Disease"/>
            <person name="Wu L."/>
            <person name="Ma J."/>
        </authorList>
    </citation>
    <scope>NUCLEOTIDE SEQUENCE [LARGE SCALE GENOMIC DNA]</scope>
    <source>
        <strain evidence="1 2">WLHS5</strain>
    </source>
</reference>
<dbReference type="Proteomes" id="UP001595898">
    <property type="component" value="Unassembled WGS sequence"/>
</dbReference>
<dbReference type="InterPro" id="IPR036388">
    <property type="entry name" value="WH-like_DNA-bd_sf"/>
</dbReference>
<accession>A0ABD5PTP8</accession>
<protein>
    <submittedName>
        <fullName evidence="1">Phage repressor protein</fullName>
    </submittedName>
</protein>